<evidence type="ECO:0000256" key="10">
    <source>
        <dbReference type="ARBA" id="ARBA00022553"/>
    </source>
</evidence>
<comment type="pathway">
    <text evidence="4 14">Carbohydrate metabolism; hexose metabolism.</text>
</comment>
<dbReference type="InterPro" id="IPR014718">
    <property type="entry name" value="GH-type_carb-bd"/>
</dbReference>
<feature type="binding site" evidence="17">
    <location>
        <begin position="115"/>
        <end position="116"/>
    </location>
    <ligand>
        <name>beta-D-galactose</name>
        <dbReference type="ChEBI" id="CHEBI:27667"/>
    </ligand>
</feature>
<feature type="binding site" evidence="17">
    <location>
        <begin position="214"/>
        <end position="216"/>
    </location>
    <ligand>
        <name>beta-D-galactose</name>
        <dbReference type="ChEBI" id="CHEBI:27667"/>
    </ligand>
</feature>
<comment type="subunit">
    <text evidence="6">Monomer.</text>
</comment>
<dbReference type="InterPro" id="IPR011013">
    <property type="entry name" value="Gal_mutarotase_sf_dom"/>
</dbReference>
<keyword evidence="12 14" id="KW-0413">Isomerase</keyword>
<sequence length="383" mass="42200">MKKRIILNRLLVGSLIVSTIFTSCMQKTKNESESPKAGITKQAWDKVDSQAVDLYTLTNKNGVEVKISNYGGKVTSWITPDKNGKKSNIVLGFNHASSYTKDVPFFGALIGRYGNRIAKGKFKLNGTEYTLATNDGPNHLHGGNKGFDKVIWTAEPITDTIPALTLTYLSKDGEEGYPGNLKVTVKYTLTDADELKIDYTATTDKATPLNLTNHSYFNLSDDHTKTILDETIQINADHYTPVDATLIPTGKLEPVKGTPFDFTKPEKIGARINEVPGKPVGYDHNFVLNNSDTTLHQAAVVYDASSGRQLEVLTTQPAIQFYTGNFLDGKLKTDDGKPINQHTAFCLETQHYPDSPNQPAFPNTILKPGETFKSTTIYKVSVK</sequence>
<organism evidence="18 19">
    <name type="scientific">Mucilaginibacter paludis DSM 18603</name>
    <dbReference type="NCBI Taxonomy" id="714943"/>
    <lineage>
        <taxon>Bacteria</taxon>
        <taxon>Pseudomonadati</taxon>
        <taxon>Bacteroidota</taxon>
        <taxon>Sphingobacteriia</taxon>
        <taxon>Sphingobacteriales</taxon>
        <taxon>Sphingobacteriaceae</taxon>
        <taxon>Mucilaginibacter</taxon>
    </lineage>
</organism>
<evidence type="ECO:0000256" key="12">
    <source>
        <dbReference type="ARBA" id="ARBA00023235"/>
    </source>
</evidence>
<dbReference type="InterPro" id="IPR008183">
    <property type="entry name" value="Aldose_1/G6P_1-epimerase"/>
</dbReference>
<feature type="active site" description="Proton acceptor" evidence="15">
    <location>
        <position position="348"/>
    </location>
</feature>
<evidence type="ECO:0000256" key="7">
    <source>
        <dbReference type="ARBA" id="ARBA00013185"/>
    </source>
</evidence>
<dbReference type="RefSeq" id="WP_008508962.1">
    <property type="nucleotide sequence ID" value="NZ_CM001403.1"/>
</dbReference>
<accession>H1Y2N1</accession>
<feature type="binding site" evidence="16">
    <location>
        <position position="283"/>
    </location>
    <ligand>
        <name>beta-D-galactose</name>
        <dbReference type="ChEBI" id="CHEBI:27667"/>
    </ligand>
</feature>
<evidence type="ECO:0000256" key="2">
    <source>
        <dbReference type="ARBA" id="ARBA00001913"/>
    </source>
</evidence>
<evidence type="ECO:0000256" key="13">
    <source>
        <dbReference type="ARBA" id="ARBA00023277"/>
    </source>
</evidence>
<keyword evidence="10" id="KW-0597">Phosphoprotein</keyword>
<dbReference type="UniPathway" id="UPA00242"/>
<reference evidence="18" key="1">
    <citation type="submission" date="2011-09" db="EMBL/GenBank/DDBJ databases">
        <title>The permanent draft genome of Mucilaginibacter paludis DSM 18603.</title>
        <authorList>
            <consortium name="US DOE Joint Genome Institute (JGI-PGF)"/>
            <person name="Lucas S."/>
            <person name="Han J."/>
            <person name="Lapidus A."/>
            <person name="Bruce D."/>
            <person name="Goodwin L."/>
            <person name="Pitluck S."/>
            <person name="Peters L."/>
            <person name="Kyrpides N."/>
            <person name="Mavromatis K."/>
            <person name="Ivanova N."/>
            <person name="Mikhailova N."/>
            <person name="Held B."/>
            <person name="Detter J.C."/>
            <person name="Tapia R."/>
            <person name="Han C."/>
            <person name="Land M."/>
            <person name="Hauser L."/>
            <person name="Markowitz V."/>
            <person name="Cheng J.-F."/>
            <person name="Hugenholtz P."/>
            <person name="Woyke T."/>
            <person name="Wu D."/>
            <person name="Tindall B."/>
            <person name="Brambilla E."/>
            <person name="Klenk H.-P."/>
            <person name="Eisen J.A."/>
        </authorList>
    </citation>
    <scope>NUCLEOTIDE SEQUENCE [LARGE SCALE GENOMIC DNA]</scope>
    <source>
        <strain evidence="18">DSM 18603</strain>
    </source>
</reference>
<dbReference type="STRING" id="714943.Mucpa_4119"/>
<name>H1Y2N1_9SPHI</name>
<dbReference type="PANTHER" id="PTHR10091">
    <property type="entry name" value="ALDOSE-1-EPIMERASE"/>
    <property type="match status" value="1"/>
</dbReference>
<dbReference type="InterPro" id="IPR015443">
    <property type="entry name" value="Aldose_1-epimerase"/>
</dbReference>
<evidence type="ECO:0000256" key="6">
    <source>
        <dbReference type="ARBA" id="ARBA00011245"/>
    </source>
</evidence>
<keyword evidence="11" id="KW-0106">Calcium</keyword>
<dbReference type="OrthoDB" id="9779408at2"/>
<dbReference type="AlphaFoldDB" id="H1Y2N1"/>
<dbReference type="Gene3D" id="2.70.98.10">
    <property type="match status" value="1"/>
</dbReference>
<gene>
    <name evidence="18" type="ORF">Mucpa_4119</name>
</gene>
<dbReference type="NCBIfam" id="NF008277">
    <property type="entry name" value="PRK11055.1"/>
    <property type="match status" value="1"/>
</dbReference>
<evidence type="ECO:0000256" key="1">
    <source>
        <dbReference type="ARBA" id="ARBA00001614"/>
    </source>
</evidence>
<comment type="subcellular location">
    <subcellularLocation>
        <location evidence="3">Cytoplasm</location>
    </subcellularLocation>
</comment>
<dbReference type="InterPro" id="IPR047215">
    <property type="entry name" value="Galactose_mutarotase-like"/>
</dbReference>
<dbReference type="EMBL" id="CM001403">
    <property type="protein sequence ID" value="EHQ28210.1"/>
    <property type="molecule type" value="Genomic_DNA"/>
</dbReference>
<evidence type="ECO:0000256" key="11">
    <source>
        <dbReference type="ARBA" id="ARBA00022837"/>
    </source>
</evidence>
<evidence type="ECO:0000256" key="15">
    <source>
        <dbReference type="PIRSR" id="PIRSR005096-1"/>
    </source>
</evidence>
<dbReference type="PIRSF" id="PIRSF005096">
    <property type="entry name" value="GALM"/>
    <property type="match status" value="1"/>
</dbReference>
<evidence type="ECO:0000313" key="18">
    <source>
        <dbReference type="EMBL" id="EHQ28210.1"/>
    </source>
</evidence>
<dbReference type="FunFam" id="2.70.98.10:FF:000003">
    <property type="entry name" value="Aldose 1-epimerase"/>
    <property type="match status" value="1"/>
</dbReference>
<dbReference type="eggNOG" id="COG2017">
    <property type="taxonomic scope" value="Bacteria"/>
</dbReference>
<evidence type="ECO:0000256" key="16">
    <source>
        <dbReference type="PIRSR" id="PIRSR005096-2"/>
    </source>
</evidence>
<dbReference type="PROSITE" id="PS00545">
    <property type="entry name" value="ALDOSE_1_EPIMERASE"/>
    <property type="match status" value="1"/>
</dbReference>
<keyword evidence="19" id="KW-1185">Reference proteome</keyword>
<dbReference type="SUPFAM" id="SSF74650">
    <property type="entry name" value="Galactose mutarotase-like"/>
    <property type="match status" value="1"/>
</dbReference>
<dbReference type="GO" id="GO:0006006">
    <property type="term" value="P:glucose metabolic process"/>
    <property type="evidence" value="ECO:0007669"/>
    <property type="project" value="TreeGrafter"/>
</dbReference>
<dbReference type="GO" id="GO:0004034">
    <property type="term" value="F:aldose 1-epimerase activity"/>
    <property type="evidence" value="ECO:0007669"/>
    <property type="project" value="UniProtKB-EC"/>
</dbReference>
<keyword evidence="13 14" id="KW-0119">Carbohydrate metabolism</keyword>
<dbReference type="EC" id="5.1.3.3" evidence="7 14"/>
<evidence type="ECO:0000313" key="19">
    <source>
        <dbReference type="Proteomes" id="UP000002774"/>
    </source>
</evidence>
<dbReference type="HOGENOM" id="CLU_031753_2_0_10"/>
<dbReference type="InterPro" id="IPR018052">
    <property type="entry name" value="Ald1_epimerase_CS"/>
</dbReference>
<evidence type="ECO:0000256" key="8">
    <source>
        <dbReference type="ARBA" id="ARBA00014165"/>
    </source>
</evidence>
<evidence type="ECO:0000256" key="9">
    <source>
        <dbReference type="ARBA" id="ARBA00022490"/>
    </source>
</evidence>
<proteinExistence type="inferred from homology"/>
<dbReference type="GO" id="GO:0005737">
    <property type="term" value="C:cytoplasm"/>
    <property type="evidence" value="ECO:0007669"/>
    <property type="project" value="UniProtKB-SubCell"/>
</dbReference>
<comment type="similarity">
    <text evidence="5 14">Belongs to the aldose epimerase family.</text>
</comment>
<keyword evidence="9" id="KW-0963">Cytoplasm</keyword>
<dbReference type="CDD" id="cd09019">
    <property type="entry name" value="galactose_mutarotase_like"/>
    <property type="match status" value="1"/>
</dbReference>
<dbReference type="GO" id="GO:0030246">
    <property type="term" value="F:carbohydrate binding"/>
    <property type="evidence" value="ECO:0007669"/>
    <property type="project" value="InterPro"/>
</dbReference>
<comment type="cofactor">
    <cofactor evidence="2">
        <name>Ca(2+)</name>
        <dbReference type="ChEBI" id="CHEBI:29108"/>
    </cofactor>
</comment>
<feature type="active site" description="Proton donor" evidence="15">
    <location>
        <position position="214"/>
    </location>
</feature>
<evidence type="ECO:0000256" key="14">
    <source>
        <dbReference type="PIRNR" id="PIRNR005096"/>
    </source>
</evidence>
<dbReference type="PANTHER" id="PTHR10091:SF0">
    <property type="entry name" value="GALACTOSE MUTAROTASE"/>
    <property type="match status" value="1"/>
</dbReference>
<evidence type="ECO:0000256" key="5">
    <source>
        <dbReference type="ARBA" id="ARBA00006206"/>
    </source>
</evidence>
<comment type="catalytic activity">
    <reaction evidence="1 14">
        <text>alpha-D-glucose = beta-D-glucose</text>
        <dbReference type="Rhea" id="RHEA:10264"/>
        <dbReference type="ChEBI" id="CHEBI:15903"/>
        <dbReference type="ChEBI" id="CHEBI:17925"/>
        <dbReference type="EC" id="5.1.3.3"/>
    </reaction>
</comment>
<evidence type="ECO:0000256" key="4">
    <source>
        <dbReference type="ARBA" id="ARBA00005028"/>
    </source>
</evidence>
<dbReference type="Pfam" id="PF01263">
    <property type="entry name" value="Aldose_epim"/>
    <property type="match status" value="1"/>
</dbReference>
<dbReference type="PROSITE" id="PS51257">
    <property type="entry name" value="PROKAR_LIPOPROTEIN"/>
    <property type="match status" value="1"/>
</dbReference>
<evidence type="ECO:0000256" key="3">
    <source>
        <dbReference type="ARBA" id="ARBA00004496"/>
    </source>
</evidence>
<protein>
    <recommendedName>
        <fullName evidence="8 14">Aldose 1-epimerase</fullName>
        <ecNumber evidence="7 14">5.1.3.3</ecNumber>
    </recommendedName>
</protein>
<evidence type="ECO:0000256" key="17">
    <source>
        <dbReference type="PIRSR" id="PIRSR005096-3"/>
    </source>
</evidence>
<dbReference type="GO" id="GO:0033499">
    <property type="term" value="P:galactose catabolic process via UDP-galactose, Leloir pathway"/>
    <property type="evidence" value="ECO:0007669"/>
    <property type="project" value="TreeGrafter"/>
</dbReference>
<dbReference type="Proteomes" id="UP000002774">
    <property type="component" value="Chromosome"/>
</dbReference>